<feature type="transmembrane region" description="Helical" evidence="1">
    <location>
        <begin position="12"/>
        <end position="32"/>
    </location>
</feature>
<protein>
    <submittedName>
        <fullName evidence="2">Uncharacterized protein</fullName>
    </submittedName>
</protein>
<keyword evidence="1" id="KW-0812">Transmembrane</keyword>
<organism evidence="2 3">
    <name type="scientific">Candidatus Desantisbacteria bacterium CG23_combo_of_CG06-09_8_20_14_all_40_23</name>
    <dbReference type="NCBI Taxonomy" id="1974550"/>
    <lineage>
        <taxon>Bacteria</taxon>
        <taxon>Candidatus Desantisiibacteriota</taxon>
    </lineage>
</organism>
<evidence type="ECO:0000313" key="3">
    <source>
        <dbReference type="Proteomes" id="UP000231067"/>
    </source>
</evidence>
<accession>A0A2H0A3V5</accession>
<sequence>MKNLLLGRKKQIAILLLLIGGGIATAAGLIAANASKNAGPVVASNSSTSPVVEEETTAPATAAQKLENKGTIYVSCESDEATIFLLREKNGRYEKIKEVIGSTVFSVDIGYKYKIMAKKEKYLTWTSQEINIDTPEQEEEVIARMKEDPNIPIEGGDEVWHI</sequence>
<comment type="caution">
    <text evidence="2">The sequence shown here is derived from an EMBL/GenBank/DDBJ whole genome shotgun (WGS) entry which is preliminary data.</text>
</comment>
<dbReference type="AlphaFoldDB" id="A0A2H0A3V5"/>
<keyword evidence="1" id="KW-0472">Membrane</keyword>
<gene>
    <name evidence="2" type="ORF">COX18_07735</name>
</gene>
<dbReference type="Proteomes" id="UP000231067">
    <property type="component" value="Unassembled WGS sequence"/>
</dbReference>
<dbReference type="EMBL" id="PCSH01000136">
    <property type="protein sequence ID" value="PIP40134.1"/>
    <property type="molecule type" value="Genomic_DNA"/>
</dbReference>
<evidence type="ECO:0000256" key="1">
    <source>
        <dbReference type="SAM" id="Phobius"/>
    </source>
</evidence>
<evidence type="ECO:0000313" key="2">
    <source>
        <dbReference type="EMBL" id="PIP40134.1"/>
    </source>
</evidence>
<reference evidence="2 3" key="1">
    <citation type="submission" date="2017-09" db="EMBL/GenBank/DDBJ databases">
        <title>Depth-based differentiation of microbial function through sediment-hosted aquifers and enrichment of novel symbionts in the deep terrestrial subsurface.</title>
        <authorList>
            <person name="Probst A.J."/>
            <person name="Ladd B."/>
            <person name="Jarett J.K."/>
            <person name="Geller-Mcgrath D.E."/>
            <person name="Sieber C.M."/>
            <person name="Emerson J.B."/>
            <person name="Anantharaman K."/>
            <person name="Thomas B.C."/>
            <person name="Malmstrom R."/>
            <person name="Stieglmeier M."/>
            <person name="Klingl A."/>
            <person name="Woyke T."/>
            <person name="Ryan C.M."/>
            <person name="Banfield J.F."/>
        </authorList>
    </citation>
    <scope>NUCLEOTIDE SEQUENCE [LARGE SCALE GENOMIC DNA]</scope>
    <source>
        <strain evidence="2">CG23_combo_of_CG06-09_8_20_14_all_40_23</strain>
    </source>
</reference>
<keyword evidence="1" id="KW-1133">Transmembrane helix</keyword>
<proteinExistence type="predicted"/>
<name>A0A2H0A3V5_9BACT</name>